<evidence type="ECO:0000313" key="3">
    <source>
        <dbReference type="Proteomes" id="UP000007148"/>
    </source>
</evidence>
<dbReference type="Pfam" id="PF11957">
    <property type="entry name" value="efThoc1"/>
    <property type="match status" value="1"/>
</dbReference>
<dbReference type="InterPro" id="IPR021861">
    <property type="entry name" value="THO_THOC1"/>
</dbReference>
<dbReference type="OrthoDB" id="9402762at2759"/>
<proteinExistence type="predicted"/>
<dbReference type="HOGENOM" id="CLU_400060_0_0_1"/>
<gene>
    <name evidence="2" type="ORF">PIIN_02797</name>
</gene>
<evidence type="ECO:0000313" key="2">
    <source>
        <dbReference type="EMBL" id="CCA68937.1"/>
    </source>
</evidence>
<feature type="region of interest" description="Disordered" evidence="1">
    <location>
        <begin position="492"/>
        <end position="540"/>
    </location>
</feature>
<dbReference type="InParanoid" id="G4TC86"/>
<dbReference type="PANTHER" id="PTHR13265:SF0">
    <property type="entry name" value="HPR1"/>
    <property type="match status" value="1"/>
</dbReference>
<comment type="caution">
    <text evidence="2">The sequence shown here is derived from an EMBL/GenBank/DDBJ whole genome shotgun (WGS) entry which is preliminary data.</text>
</comment>
<dbReference type="STRING" id="1109443.G4TC86"/>
<dbReference type="EMBL" id="CAFZ01000043">
    <property type="protein sequence ID" value="CCA68937.1"/>
    <property type="molecule type" value="Genomic_DNA"/>
</dbReference>
<dbReference type="eggNOG" id="KOG2491">
    <property type="taxonomic scope" value="Eukaryota"/>
</dbReference>
<dbReference type="Proteomes" id="UP000007148">
    <property type="component" value="Unassembled WGS sequence"/>
</dbReference>
<feature type="region of interest" description="Disordered" evidence="1">
    <location>
        <begin position="166"/>
        <end position="189"/>
    </location>
</feature>
<dbReference type="AlphaFoldDB" id="G4TC86"/>
<organism evidence="2 3">
    <name type="scientific">Serendipita indica (strain DSM 11827)</name>
    <name type="common">Root endophyte fungus</name>
    <name type="synonym">Piriformospora indica</name>
    <dbReference type="NCBI Taxonomy" id="1109443"/>
    <lineage>
        <taxon>Eukaryota</taxon>
        <taxon>Fungi</taxon>
        <taxon>Dikarya</taxon>
        <taxon>Basidiomycota</taxon>
        <taxon>Agaricomycotina</taxon>
        <taxon>Agaricomycetes</taxon>
        <taxon>Sebacinales</taxon>
        <taxon>Serendipitaceae</taxon>
        <taxon>Serendipita</taxon>
    </lineage>
</organism>
<dbReference type="GO" id="GO:0000445">
    <property type="term" value="C:THO complex part of transcription export complex"/>
    <property type="evidence" value="ECO:0007669"/>
    <property type="project" value="TreeGrafter"/>
</dbReference>
<keyword evidence="3" id="KW-1185">Reference proteome</keyword>
<reference evidence="2 3" key="1">
    <citation type="journal article" date="2011" name="PLoS Pathog.">
        <title>Endophytic Life Strategies Decoded by Genome and Transcriptome Analyses of the Mutualistic Root Symbiont Piriformospora indica.</title>
        <authorList>
            <person name="Zuccaro A."/>
            <person name="Lahrmann U."/>
            <person name="Guldener U."/>
            <person name="Langen G."/>
            <person name="Pfiffi S."/>
            <person name="Biedenkopf D."/>
            <person name="Wong P."/>
            <person name="Samans B."/>
            <person name="Grimm C."/>
            <person name="Basiewicz M."/>
            <person name="Murat C."/>
            <person name="Martin F."/>
            <person name="Kogel K.H."/>
        </authorList>
    </citation>
    <scope>NUCLEOTIDE SEQUENCE [LARGE SCALE GENOMIC DNA]</scope>
    <source>
        <strain evidence="2 3">DSM 11827</strain>
    </source>
</reference>
<protein>
    <submittedName>
        <fullName evidence="2">Related to nuclear matrix protein p84</fullName>
    </submittedName>
</protein>
<feature type="region of interest" description="Disordered" evidence="1">
    <location>
        <begin position="591"/>
        <end position="673"/>
    </location>
</feature>
<evidence type="ECO:0000256" key="1">
    <source>
        <dbReference type="SAM" id="MobiDB-lite"/>
    </source>
</evidence>
<accession>G4TC86</accession>
<dbReference type="OMA" id="NPDSCGR"/>
<name>G4TC86_SERID</name>
<dbReference type="GO" id="GO:0006406">
    <property type="term" value="P:mRNA export from nucleus"/>
    <property type="evidence" value="ECO:0007669"/>
    <property type="project" value="TreeGrafter"/>
</dbReference>
<sequence>MLQQHLQDYLDAIPLDNTDETALERAATDLITRTKPLSSKDTLRSRWELALRTEEQEQEQIQTDERRYYSRVFNLLDLSMLMSEMDANGANRQGLLVLRTLNELLRSLSKSTETEFCARILLFMSAVFPLSERSGVNLRGEYGPPWEGPPPYQEGKELILEEAKKEETRQGARHDDAGATEMDDTVDPSEEDRKSLLYKTFWFLQYPFSRPPAFAEADMFKAFQHAVNKILPILSEATKKERMLAGSKTLAGSKRKRDVEMDVQKVSYTVQDEHADYAFAKYLSSPELLELEIADTNFRRQFLFQLLILLQYLRSFTEQEKAKHPEVKMRPFNIDFTLPESEENWVKEVNSRVMLELRTTTPDGRAFEEIIRIILERESNWVNWKNSQCKPFEKDALPIDFELELRRRRQELMKPLEAWPHSHGTESLSEIWTMGYRSLDDLTLFPRRPDPGSFVGQIQRVDKAIAMRKQTIERMVTARMAQKTAAKVEAVSSTPATLTSSHPLPMKPGSTAEAPKAAQIVDPRQKETPPPDLNAIYQKDEKIKDLERQRQTYTWLALRSASKEHLHLFNKIADEDIGKLVTLIKEHEQSLLSKPEGEADDPGEPVKKETSTEENTQGDVEMQPSNTTQEEAPASQPTEIKQDVEANTMSIDEVTKPTQQEGASMEVDSKPDT</sequence>
<feature type="compositionally biased region" description="Basic and acidic residues" evidence="1">
    <location>
        <begin position="166"/>
        <end position="177"/>
    </location>
</feature>
<dbReference type="PANTHER" id="PTHR13265">
    <property type="entry name" value="THO COMPLEX SUBUNIT 1"/>
    <property type="match status" value="1"/>
</dbReference>
<feature type="compositionally biased region" description="Polar residues" evidence="1">
    <location>
        <begin position="492"/>
        <end position="502"/>
    </location>
</feature>
<feature type="compositionally biased region" description="Polar residues" evidence="1">
    <location>
        <begin position="613"/>
        <end position="662"/>
    </location>
</feature>